<name>A0A2I6S3X8_9RHOO</name>
<evidence type="ECO:0000259" key="2">
    <source>
        <dbReference type="Pfam" id="PF07238"/>
    </source>
</evidence>
<evidence type="ECO:0000313" key="3">
    <source>
        <dbReference type="EMBL" id="AUN93927.1"/>
    </source>
</evidence>
<dbReference type="Proteomes" id="UP000242205">
    <property type="component" value="Chromosome"/>
</dbReference>
<gene>
    <name evidence="3" type="ORF">C0099_02580</name>
</gene>
<dbReference type="SUPFAM" id="SSF141371">
    <property type="entry name" value="PilZ domain-like"/>
    <property type="match status" value="1"/>
</dbReference>
<organism evidence="3 4">
    <name type="scientific">Pseudazoarcus pumilus</name>
    <dbReference type="NCBI Taxonomy" id="2067960"/>
    <lineage>
        <taxon>Bacteria</taxon>
        <taxon>Pseudomonadati</taxon>
        <taxon>Pseudomonadota</taxon>
        <taxon>Betaproteobacteria</taxon>
        <taxon>Rhodocyclales</taxon>
        <taxon>Zoogloeaceae</taxon>
        <taxon>Pseudazoarcus</taxon>
    </lineage>
</organism>
<accession>A0A2I6S3X8</accession>
<dbReference type="InterPro" id="IPR027021">
    <property type="entry name" value="C-di-GMP_BP_PA4608"/>
</dbReference>
<dbReference type="EMBL" id="CP025682">
    <property type="protein sequence ID" value="AUN93927.1"/>
    <property type="molecule type" value="Genomic_DNA"/>
</dbReference>
<protein>
    <recommendedName>
        <fullName evidence="1">Cyclic diguanosine monophosphate-binding protein</fullName>
        <shortName evidence="1">c-di-GMP-binding protein</shortName>
    </recommendedName>
    <alternativeName>
        <fullName evidence="1">Pilz domain-containing protein</fullName>
    </alternativeName>
</protein>
<comment type="subunit">
    <text evidence="1">Monomer in both c-di-GMP-bound and free forms.</text>
</comment>
<dbReference type="Pfam" id="PF07238">
    <property type="entry name" value="PilZ"/>
    <property type="match status" value="1"/>
</dbReference>
<reference evidence="3 4" key="1">
    <citation type="submission" date="2018-01" db="EMBL/GenBank/DDBJ databases">
        <authorList>
            <person name="Fu G.-Y."/>
        </authorList>
    </citation>
    <scope>NUCLEOTIDE SEQUENCE [LARGE SCALE GENOMIC DNA]</scope>
    <source>
        <strain evidence="3 4">SY39</strain>
    </source>
</reference>
<dbReference type="GO" id="GO:0035438">
    <property type="term" value="F:cyclic-di-GMP binding"/>
    <property type="evidence" value="ECO:0007669"/>
    <property type="project" value="InterPro"/>
</dbReference>
<feature type="domain" description="PilZ" evidence="2">
    <location>
        <begin position="3"/>
        <end position="98"/>
    </location>
</feature>
<comment type="function">
    <text evidence="1">Binds the second messenger bis-(3'-5') cyclic dimeric guanosine monophosphate (c-di-GMP). Can bind two c-di-GMP molecules per monomer. May play a role in bacterial second-messenger regulated processes. Binding to c-di-GMP induces a conformational change of the C- and N-termini resulting in the exposure of a highly negative surface on one side of the protein to a possible effector protein.</text>
</comment>
<keyword evidence="1" id="KW-0973">c-di-GMP</keyword>
<evidence type="ECO:0000256" key="1">
    <source>
        <dbReference type="PIRNR" id="PIRNR028141"/>
    </source>
</evidence>
<proteinExistence type="predicted"/>
<dbReference type="OrthoDB" id="5298508at2"/>
<dbReference type="KEGG" id="atw:C0099_02580"/>
<keyword evidence="1" id="KW-0547">Nucleotide-binding</keyword>
<keyword evidence="4" id="KW-1185">Reference proteome</keyword>
<dbReference type="PIRSF" id="PIRSF028141">
    <property type="entry name" value="C-di-GMP_BP_PA4608"/>
    <property type="match status" value="1"/>
</dbReference>
<dbReference type="AlphaFoldDB" id="A0A2I6S3X8"/>
<evidence type="ECO:0000313" key="4">
    <source>
        <dbReference type="Proteomes" id="UP000242205"/>
    </source>
</evidence>
<dbReference type="InterPro" id="IPR009875">
    <property type="entry name" value="PilZ_domain"/>
</dbReference>
<sequence>MDEQRHFSRIAFNVEATLRHDGCSDACAVHDVSLKGALVEFAGASIAAGSACELVLRLADDATVRMRGHVAHAQDDRLGIACEDIDLDSMTHLRRLIELNLGDPELLERELAAMIDG</sequence>
<dbReference type="Gene3D" id="2.40.10.220">
    <property type="entry name" value="predicted glycosyltransferase like domains"/>
    <property type="match status" value="1"/>
</dbReference>